<reference evidence="2 3" key="1">
    <citation type="submission" date="2020-02" db="EMBL/GenBank/DDBJ databases">
        <title>Paraburkholderia simonii sp. nov. and Paraburkholderia youngii sp. nov. Brazilian and Mexican Mimosa-associated rhizobia.</title>
        <authorList>
            <person name="Mavima L."/>
            <person name="Beukes C.W."/>
            <person name="Chan W.Y."/>
            <person name="Palmer M."/>
            <person name="De Meyer S.E."/>
            <person name="James E.K."/>
            <person name="Venter S.N."/>
            <person name="Steenkamp E.T."/>
        </authorList>
    </citation>
    <scope>NUCLEOTIDE SEQUENCE [LARGE SCALE GENOMIC DNA]</scope>
    <source>
        <strain evidence="2 3">JPY169</strain>
    </source>
</reference>
<organism evidence="2 3">
    <name type="scientific">Paraburkholderia youngii</name>
    <dbReference type="NCBI Taxonomy" id="2782701"/>
    <lineage>
        <taxon>Bacteria</taxon>
        <taxon>Pseudomonadati</taxon>
        <taxon>Pseudomonadota</taxon>
        <taxon>Betaproteobacteria</taxon>
        <taxon>Burkholderiales</taxon>
        <taxon>Burkholderiaceae</taxon>
        <taxon>Paraburkholderia</taxon>
    </lineage>
</organism>
<proteinExistence type="predicted"/>
<comment type="caution">
    <text evidence="2">The sequence shown here is derived from an EMBL/GenBank/DDBJ whole genome shotgun (WGS) entry which is preliminary data.</text>
</comment>
<dbReference type="RefSeq" id="WP_176108798.1">
    <property type="nucleotide sequence ID" value="NZ_JAALDK010000001.1"/>
</dbReference>
<dbReference type="GO" id="GO:0006950">
    <property type="term" value="P:response to stress"/>
    <property type="evidence" value="ECO:0007669"/>
    <property type="project" value="TreeGrafter"/>
</dbReference>
<dbReference type="Gene3D" id="1.10.10.10">
    <property type="entry name" value="Winged helix-like DNA-binding domain superfamily/Winged helix DNA-binding domain"/>
    <property type="match status" value="1"/>
</dbReference>
<dbReference type="Pfam" id="PF12802">
    <property type="entry name" value="MarR_2"/>
    <property type="match status" value="1"/>
</dbReference>
<evidence type="ECO:0000313" key="3">
    <source>
        <dbReference type="Proteomes" id="UP000594380"/>
    </source>
</evidence>
<dbReference type="InterPro" id="IPR039422">
    <property type="entry name" value="MarR/SlyA-like"/>
</dbReference>
<dbReference type="SUPFAM" id="SSF46785">
    <property type="entry name" value="Winged helix' DNA-binding domain"/>
    <property type="match status" value="1"/>
</dbReference>
<dbReference type="InterPro" id="IPR036390">
    <property type="entry name" value="WH_DNA-bd_sf"/>
</dbReference>
<evidence type="ECO:0000259" key="1">
    <source>
        <dbReference type="PROSITE" id="PS50995"/>
    </source>
</evidence>
<dbReference type="GeneID" id="301103141"/>
<protein>
    <submittedName>
        <fullName evidence="2">Winged helix-turn-helix transcriptional regulator</fullName>
    </submittedName>
</protein>
<dbReference type="GO" id="GO:0003700">
    <property type="term" value="F:DNA-binding transcription factor activity"/>
    <property type="evidence" value="ECO:0007669"/>
    <property type="project" value="InterPro"/>
</dbReference>
<evidence type="ECO:0000313" key="2">
    <source>
        <dbReference type="EMBL" id="NUY02433.1"/>
    </source>
</evidence>
<dbReference type="PROSITE" id="PS50995">
    <property type="entry name" value="HTH_MARR_2"/>
    <property type="match status" value="1"/>
</dbReference>
<dbReference type="AlphaFoldDB" id="A0A7Y6MYW2"/>
<dbReference type="EMBL" id="JAALDK010000001">
    <property type="protein sequence ID" value="NUY02433.1"/>
    <property type="molecule type" value="Genomic_DNA"/>
</dbReference>
<feature type="domain" description="HTH marR-type" evidence="1">
    <location>
        <begin position="19"/>
        <end position="152"/>
    </location>
</feature>
<name>A0A7Y6MYW2_9BURK</name>
<gene>
    <name evidence="2" type="ORF">G5S42_22630</name>
</gene>
<dbReference type="InterPro" id="IPR036388">
    <property type="entry name" value="WH-like_DNA-bd_sf"/>
</dbReference>
<accession>A0A7Y6MYW2</accession>
<dbReference type="SMART" id="SM00347">
    <property type="entry name" value="HTH_MARR"/>
    <property type="match status" value="1"/>
</dbReference>
<dbReference type="PANTHER" id="PTHR33164:SF99">
    <property type="entry name" value="MARR FAMILY REGULATORY PROTEIN"/>
    <property type="match status" value="1"/>
</dbReference>
<dbReference type="PRINTS" id="PR00598">
    <property type="entry name" value="HTHMARR"/>
</dbReference>
<sequence>MMNTADNDTLAAPPAEPASIRQFSFIFRVHASVKRQVNQHLLSTLAITYSQASALVLLTRGSEVSCHDLAALLGCGTSRISRLMQELENRQLVARSRCRVDRRELRLALTAEGAALAARVPAVMLDAERALLRVLPHEECRMLSRLLLRVVSNCERSAQ</sequence>
<dbReference type="InterPro" id="IPR000835">
    <property type="entry name" value="HTH_MarR-typ"/>
</dbReference>
<dbReference type="PANTHER" id="PTHR33164">
    <property type="entry name" value="TRANSCRIPTIONAL REGULATOR, MARR FAMILY"/>
    <property type="match status" value="1"/>
</dbReference>
<dbReference type="Proteomes" id="UP000594380">
    <property type="component" value="Unassembled WGS sequence"/>
</dbReference>